<dbReference type="EMBL" id="CP003876">
    <property type="protein sequence ID" value="AFU03693.1"/>
    <property type="molecule type" value="Genomic_DNA"/>
</dbReference>
<dbReference type="eggNOG" id="COG4319">
    <property type="taxonomic scope" value="Bacteria"/>
</dbReference>
<dbReference type="KEGG" id="nbr:O3I_028720"/>
<dbReference type="SUPFAM" id="SSF54427">
    <property type="entry name" value="NTF2-like"/>
    <property type="match status" value="1"/>
</dbReference>
<dbReference type="RefSeq" id="WP_014986548.1">
    <property type="nucleotide sequence ID" value="NC_018681.1"/>
</dbReference>
<keyword evidence="3" id="KW-1185">Reference proteome</keyword>
<organism evidence="2 3">
    <name type="scientific">Nocardia brasiliensis (strain ATCC 700358 / HUJEG-1)</name>
    <dbReference type="NCBI Taxonomy" id="1133849"/>
    <lineage>
        <taxon>Bacteria</taxon>
        <taxon>Bacillati</taxon>
        <taxon>Actinomycetota</taxon>
        <taxon>Actinomycetes</taxon>
        <taxon>Mycobacteriales</taxon>
        <taxon>Nocardiaceae</taxon>
        <taxon>Nocardia</taxon>
    </lineage>
</organism>
<dbReference type="Gene3D" id="3.10.450.50">
    <property type="match status" value="1"/>
</dbReference>
<dbReference type="HOGENOM" id="CLU_137417_3_0_11"/>
<dbReference type="AlphaFoldDB" id="K0EV69"/>
<dbReference type="STRING" id="1133849.O3I_028720"/>
<feature type="domain" description="DUF4440" evidence="1">
    <location>
        <begin position="20"/>
        <end position="122"/>
    </location>
</feature>
<dbReference type="InterPro" id="IPR032710">
    <property type="entry name" value="NTF2-like_dom_sf"/>
</dbReference>
<protein>
    <recommendedName>
        <fullName evidence="1">DUF4440 domain-containing protein</fullName>
    </recommendedName>
</protein>
<dbReference type="CDD" id="cd00531">
    <property type="entry name" value="NTF2_like"/>
    <property type="match status" value="1"/>
</dbReference>
<evidence type="ECO:0000313" key="2">
    <source>
        <dbReference type="EMBL" id="AFU03693.1"/>
    </source>
</evidence>
<evidence type="ECO:0000313" key="3">
    <source>
        <dbReference type="Proteomes" id="UP000006304"/>
    </source>
</evidence>
<proteinExistence type="predicted"/>
<reference evidence="2 3" key="1">
    <citation type="journal article" date="2012" name="J. Bacteriol.">
        <title>Complete genome sequence of Nocardia brasiliensis HUJEG-1.</title>
        <authorList>
            <person name="Vera-Cabrera L."/>
            <person name="Ortiz-Lopez R."/>
            <person name="Elizondo-Gonzalez R."/>
            <person name="Perez-Maya A.A."/>
            <person name="Ocampo-Candiani J."/>
        </authorList>
    </citation>
    <scope>NUCLEOTIDE SEQUENCE [LARGE SCALE GENOMIC DNA]</scope>
    <source>
        <strain evidence="3">ATCC 700358</strain>
    </source>
</reference>
<dbReference type="InterPro" id="IPR027843">
    <property type="entry name" value="DUF4440"/>
</dbReference>
<gene>
    <name evidence="2" type="ORF">O3I_028720</name>
</gene>
<accession>K0EV69</accession>
<dbReference type="Proteomes" id="UP000006304">
    <property type="component" value="Chromosome"/>
</dbReference>
<sequence>MTTEIEMTARTPEDLLPLITEAINAGDPSTVVRYFDEEACFVQSDGVRVRGHAALLAMYEQRLALRPEISTHAAKIIRAGDLALVTNVWTTRLRNGEIGGQDLFNGVATMVLRRQDDDSWRILVDDSDS</sequence>
<evidence type="ECO:0000259" key="1">
    <source>
        <dbReference type="Pfam" id="PF14534"/>
    </source>
</evidence>
<name>K0EV69_NOCB7</name>
<dbReference type="Pfam" id="PF14534">
    <property type="entry name" value="DUF4440"/>
    <property type="match status" value="1"/>
</dbReference>